<dbReference type="PANTHER" id="PTHR30383:SF31">
    <property type="entry name" value="SGNH HYDROLASE-TYPE ESTERASE DOMAIN-CONTAINING PROTEIN-RELATED"/>
    <property type="match status" value="1"/>
</dbReference>
<dbReference type="EMBL" id="MU839006">
    <property type="protein sequence ID" value="KAK1768214.1"/>
    <property type="molecule type" value="Genomic_DNA"/>
</dbReference>
<dbReference type="CDD" id="cd01833">
    <property type="entry name" value="XynB_like"/>
    <property type="match status" value="1"/>
</dbReference>
<dbReference type="GO" id="GO:0004622">
    <property type="term" value="F:phosphatidylcholine lysophospholipase activity"/>
    <property type="evidence" value="ECO:0007669"/>
    <property type="project" value="TreeGrafter"/>
</dbReference>
<dbReference type="InterPro" id="IPR013830">
    <property type="entry name" value="SGNH_hydro"/>
</dbReference>
<comment type="caution">
    <text evidence="3">The sequence shown here is derived from an EMBL/GenBank/DDBJ whole genome shotgun (WGS) entry which is preliminary data.</text>
</comment>
<gene>
    <name evidence="3" type="ORF">QBC33DRAFT_47748</name>
</gene>
<dbReference type="Proteomes" id="UP001244011">
    <property type="component" value="Unassembled WGS sequence"/>
</dbReference>
<organism evidence="3 4">
    <name type="scientific">Phialemonium atrogriseum</name>
    <dbReference type="NCBI Taxonomy" id="1093897"/>
    <lineage>
        <taxon>Eukaryota</taxon>
        <taxon>Fungi</taxon>
        <taxon>Dikarya</taxon>
        <taxon>Ascomycota</taxon>
        <taxon>Pezizomycotina</taxon>
        <taxon>Sordariomycetes</taxon>
        <taxon>Sordariomycetidae</taxon>
        <taxon>Cephalothecales</taxon>
        <taxon>Cephalothecaceae</taxon>
        <taxon>Phialemonium</taxon>
    </lineage>
</organism>
<evidence type="ECO:0000259" key="2">
    <source>
        <dbReference type="Pfam" id="PF13472"/>
    </source>
</evidence>
<keyword evidence="4" id="KW-1185">Reference proteome</keyword>
<dbReference type="SUPFAM" id="SSF52266">
    <property type="entry name" value="SGNH hydrolase"/>
    <property type="match status" value="1"/>
</dbReference>
<feature type="signal peptide" evidence="1">
    <location>
        <begin position="1"/>
        <end position="28"/>
    </location>
</feature>
<protein>
    <submittedName>
        <fullName evidence="3">Multidomain esterase</fullName>
    </submittedName>
</protein>
<feature type="chain" id="PRO_5042532050" evidence="1">
    <location>
        <begin position="29"/>
        <end position="270"/>
    </location>
</feature>
<dbReference type="GeneID" id="85308457"/>
<dbReference type="Gene3D" id="3.40.50.1110">
    <property type="entry name" value="SGNH hydrolase"/>
    <property type="match status" value="1"/>
</dbReference>
<dbReference type="RefSeq" id="XP_060284427.1">
    <property type="nucleotide sequence ID" value="XM_060425270.1"/>
</dbReference>
<dbReference type="PANTHER" id="PTHR30383">
    <property type="entry name" value="THIOESTERASE 1/PROTEASE 1/LYSOPHOSPHOLIPASE L1"/>
    <property type="match status" value="1"/>
</dbReference>
<proteinExistence type="predicted"/>
<reference evidence="3" key="1">
    <citation type="submission" date="2023-06" db="EMBL/GenBank/DDBJ databases">
        <title>Genome-scale phylogeny and comparative genomics of the fungal order Sordariales.</title>
        <authorList>
            <consortium name="Lawrence Berkeley National Laboratory"/>
            <person name="Hensen N."/>
            <person name="Bonometti L."/>
            <person name="Westerberg I."/>
            <person name="Brannstrom I.O."/>
            <person name="Guillou S."/>
            <person name="Cros-Aarteil S."/>
            <person name="Calhoun S."/>
            <person name="Haridas S."/>
            <person name="Kuo A."/>
            <person name="Mondo S."/>
            <person name="Pangilinan J."/>
            <person name="Riley R."/>
            <person name="Labutti K."/>
            <person name="Andreopoulos B."/>
            <person name="Lipzen A."/>
            <person name="Chen C."/>
            <person name="Yanf M."/>
            <person name="Daum C."/>
            <person name="Ng V."/>
            <person name="Clum A."/>
            <person name="Steindorff A."/>
            <person name="Ohm R."/>
            <person name="Martin F."/>
            <person name="Silar P."/>
            <person name="Natvig D."/>
            <person name="Lalanne C."/>
            <person name="Gautier V."/>
            <person name="Ament-Velasquez S.L."/>
            <person name="Kruys A."/>
            <person name="Hutchinson M.I."/>
            <person name="Powell A.J."/>
            <person name="Barry K."/>
            <person name="Miller A.N."/>
            <person name="Grigoriev I.V."/>
            <person name="Debuchy R."/>
            <person name="Gladieux P."/>
            <person name="Thoren M.H."/>
            <person name="Johannesson H."/>
        </authorList>
    </citation>
    <scope>NUCLEOTIDE SEQUENCE</scope>
    <source>
        <strain evidence="3">8032-3</strain>
    </source>
</reference>
<keyword evidence="1" id="KW-0732">Signal</keyword>
<dbReference type="AlphaFoldDB" id="A0AAJ0C3T4"/>
<sequence length="270" mass="28806">MATPSVYTCQSSMLLLLLLVSPLISALAVPLLAPGAEAGPALGNAERRHAGYGVPLRIMPLGASITWGLESTDGNGYREAVRQRLVDGGNRVDMVGSRRHGKMRDNDNEGWPGFVVDEVYAKANLSVPRLLPNLVLLNAGTNDCIQNLNVSGAADRMRRLVLGVLSMSPRSTVVLSSLLVNKVAATDRNVLLVNAQYQRLAAELRSTGHPVVFVDMHGSNGPQLADLADDTHPDDKGYRKMAAIWYSGIADASRAGFLRAPESVPGDGSK</sequence>
<feature type="domain" description="SGNH hydrolase-type esterase" evidence="2">
    <location>
        <begin position="61"/>
        <end position="239"/>
    </location>
</feature>
<dbReference type="InterPro" id="IPR036514">
    <property type="entry name" value="SGNH_hydro_sf"/>
</dbReference>
<dbReference type="Pfam" id="PF13472">
    <property type="entry name" value="Lipase_GDSL_2"/>
    <property type="match status" value="1"/>
</dbReference>
<evidence type="ECO:0000256" key="1">
    <source>
        <dbReference type="SAM" id="SignalP"/>
    </source>
</evidence>
<evidence type="ECO:0000313" key="4">
    <source>
        <dbReference type="Proteomes" id="UP001244011"/>
    </source>
</evidence>
<name>A0AAJ0C3T4_9PEZI</name>
<evidence type="ECO:0000313" key="3">
    <source>
        <dbReference type="EMBL" id="KAK1768214.1"/>
    </source>
</evidence>
<dbReference type="InterPro" id="IPR051532">
    <property type="entry name" value="Ester_Hydrolysis_Enzymes"/>
</dbReference>
<accession>A0AAJ0C3T4</accession>